<keyword evidence="10" id="KW-1015">Disulfide bond</keyword>
<dbReference type="GO" id="GO:0005125">
    <property type="term" value="F:cytokine activity"/>
    <property type="evidence" value="ECO:0007669"/>
    <property type="project" value="TreeGrafter"/>
</dbReference>
<evidence type="ECO:0000256" key="10">
    <source>
        <dbReference type="ARBA" id="ARBA00023157"/>
    </source>
</evidence>
<evidence type="ECO:0000256" key="7">
    <source>
        <dbReference type="ARBA" id="ARBA00022702"/>
    </source>
</evidence>
<dbReference type="InterPro" id="IPR017948">
    <property type="entry name" value="TGFb_CS"/>
</dbReference>
<dbReference type="CDD" id="cd13754">
    <property type="entry name" value="TGF_beta_INHA"/>
    <property type="match status" value="1"/>
</dbReference>
<dbReference type="InterPro" id="IPR015615">
    <property type="entry name" value="TGF-beta-rel"/>
</dbReference>
<dbReference type="OrthoDB" id="9929039at2759"/>
<gene>
    <name evidence="17" type="primary">LOC115474709</name>
</gene>
<dbReference type="GO" id="GO:0048731">
    <property type="term" value="P:system development"/>
    <property type="evidence" value="ECO:0007669"/>
    <property type="project" value="UniProtKB-ARBA"/>
</dbReference>
<dbReference type="GO" id="GO:0008083">
    <property type="term" value="F:growth factor activity"/>
    <property type="evidence" value="ECO:0007669"/>
    <property type="project" value="UniProtKB-KW"/>
</dbReference>
<dbReference type="InterPro" id="IPR029034">
    <property type="entry name" value="Cystine-knot_cytokine"/>
</dbReference>
<comment type="similarity">
    <text evidence="3 13">Belongs to the TGF-beta family.</text>
</comment>
<dbReference type="PRINTS" id="PR00669">
    <property type="entry name" value="INHIBINA"/>
</dbReference>
<comment type="subcellular location">
    <subcellularLocation>
        <location evidence="2">Secreted</location>
    </subcellularLocation>
</comment>
<name>A0A6P7YSK2_9AMPH</name>
<dbReference type="Pfam" id="PF00019">
    <property type="entry name" value="TGF_beta"/>
    <property type="match status" value="1"/>
</dbReference>
<comment type="function">
    <text evidence="1">Inhibins and activins inhibit and activate, respectively, the secretion of follitropin by the pituitary gland. Inhibins/activins are involved in regulating a number of diverse functions such as hypothalamic and pituitary hormone secretion, gonadal hormone secretion, germ cell development and maturation, erythroid differentiation, insulin secretion, nerve cell survival, embryonic axial development or bone growth, depending on their subunit composition. Inhibins appear to oppose the functions of activins.</text>
</comment>
<dbReference type="RefSeq" id="XP_030066194.1">
    <property type="nucleotide sequence ID" value="XM_030210334.1"/>
</dbReference>
<evidence type="ECO:0000256" key="4">
    <source>
        <dbReference type="ARBA" id="ARBA00019280"/>
    </source>
</evidence>
<feature type="domain" description="TGF-beta family profile" evidence="15">
    <location>
        <begin position="231"/>
        <end position="346"/>
    </location>
</feature>
<protein>
    <recommendedName>
        <fullName evidence="4 12">Inhibin alpha chain</fullName>
    </recommendedName>
</protein>
<evidence type="ECO:0000256" key="12">
    <source>
        <dbReference type="PIRNR" id="PIRNR037328"/>
    </source>
</evidence>
<keyword evidence="5 12" id="KW-0964">Secreted</keyword>
<reference evidence="17" key="1">
    <citation type="submission" date="2025-08" db="UniProtKB">
        <authorList>
            <consortium name="RefSeq"/>
        </authorList>
    </citation>
    <scope>IDENTIFICATION</scope>
</reference>
<dbReference type="InterPro" id="IPR017175">
    <property type="entry name" value="Inhibin_asu"/>
</dbReference>
<dbReference type="AlphaFoldDB" id="A0A6P7YSK2"/>
<dbReference type="KEGG" id="muo:115474709"/>
<dbReference type="FunFam" id="2.10.90.10:FF:000024">
    <property type="entry name" value="Inhibin alpha chain"/>
    <property type="match status" value="1"/>
</dbReference>
<sequence>MALLHFVLLLACILGPPRWVLNCETTEAERKHILAMIQHKMLDLLGPVPGVRNVTDREQRDTHRRGVQGTRMLRSQTWDQDTRMHEDSTQVILFPSTDVPCEDPQKQLPVGDSENLFTYLFQPSAHILSRLVTSAQFWLYTGSLPSSSGQNLSTFPAEVLILSKNGHINMEPSAVYTSDNWTCFHFSQTFLPYISQKFFVLLVRCPACPCVSEPDKLPFILSVTNPRSTERSRRSSVPWSPAAVKVLQRPSDLLNHSQCHRASLNISFEELGWDKWIVHPSSFVFHYCHGTCSDTASLTHRLGLNLCCAALPGTMSSLRVRTTSDGGYSFKYEFIPNLITEDCACI</sequence>
<dbReference type="FunCoup" id="A0A6P7YSK2">
    <property type="interactions" value="233"/>
</dbReference>
<dbReference type="GO" id="GO:0046880">
    <property type="term" value="P:regulation of follicle-stimulating hormone secretion"/>
    <property type="evidence" value="ECO:0007669"/>
    <property type="project" value="UniProtKB-ARBA"/>
</dbReference>
<dbReference type="InterPro" id="IPR001839">
    <property type="entry name" value="TGF-b_C"/>
</dbReference>
<evidence type="ECO:0000256" key="9">
    <source>
        <dbReference type="ARBA" id="ARBA00023030"/>
    </source>
</evidence>
<dbReference type="PROSITE" id="PS51362">
    <property type="entry name" value="TGF_BETA_2"/>
    <property type="match status" value="1"/>
</dbReference>
<proteinExistence type="inferred from homology"/>
<evidence type="ECO:0000313" key="17">
    <source>
        <dbReference type="RefSeq" id="XP_030066194.1"/>
    </source>
</evidence>
<evidence type="ECO:0000259" key="15">
    <source>
        <dbReference type="PROSITE" id="PS51362"/>
    </source>
</evidence>
<dbReference type="PANTHER" id="PTHR11848">
    <property type="entry name" value="TGF-BETA FAMILY"/>
    <property type="match status" value="1"/>
</dbReference>
<evidence type="ECO:0000256" key="1">
    <source>
        <dbReference type="ARBA" id="ARBA00002588"/>
    </source>
</evidence>
<dbReference type="Proteomes" id="UP000515156">
    <property type="component" value="Chromosome 7"/>
</dbReference>
<evidence type="ECO:0000256" key="11">
    <source>
        <dbReference type="ARBA" id="ARBA00023180"/>
    </source>
</evidence>
<evidence type="ECO:0000256" key="13">
    <source>
        <dbReference type="RuleBase" id="RU000354"/>
    </source>
</evidence>
<evidence type="ECO:0000256" key="5">
    <source>
        <dbReference type="ARBA" id="ARBA00022525"/>
    </source>
</evidence>
<keyword evidence="9 12" id="KW-0339">Growth factor</keyword>
<accession>A0A6P7YSK2</accession>
<feature type="chain" id="PRO_5028230401" description="Inhibin alpha chain" evidence="14">
    <location>
        <begin position="23"/>
        <end position="346"/>
    </location>
</feature>
<keyword evidence="6" id="KW-0165">Cleavage on pair of basic residues</keyword>
<dbReference type="GO" id="GO:0043512">
    <property type="term" value="C:inhibin A complex"/>
    <property type="evidence" value="ECO:0007669"/>
    <property type="project" value="UniProtKB-ARBA"/>
</dbReference>
<dbReference type="SUPFAM" id="SSF57501">
    <property type="entry name" value="Cystine-knot cytokines"/>
    <property type="match status" value="1"/>
</dbReference>
<keyword evidence="11" id="KW-0325">Glycoprotein</keyword>
<evidence type="ECO:0000313" key="16">
    <source>
        <dbReference type="Proteomes" id="UP000515156"/>
    </source>
</evidence>
<evidence type="ECO:0000256" key="8">
    <source>
        <dbReference type="ARBA" id="ARBA00022729"/>
    </source>
</evidence>
<evidence type="ECO:0000256" key="2">
    <source>
        <dbReference type="ARBA" id="ARBA00004613"/>
    </source>
</evidence>
<dbReference type="PIRSF" id="PIRSF037328">
    <property type="entry name" value="Inhibin_alpha_subunit"/>
    <property type="match status" value="1"/>
</dbReference>
<keyword evidence="16" id="KW-1185">Reference proteome</keyword>
<keyword evidence="7 12" id="KW-0372">Hormone</keyword>
<dbReference type="InParanoid" id="A0A6P7YSK2"/>
<feature type="signal peptide" evidence="14">
    <location>
        <begin position="1"/>
        <end position="22"/>
    </location>
</feature>
<evidence type="ECO:0000256" key="14">
    <source>
        <dbReference type="SAM" id="SignalP"/>
    </source>
</evidence>
<evidence type="ECO:0000256" key="6">
    <source>
        <dbReference type="ARBA" id="ARBA00022685"/>
    </source>
</evidence>
<dbReference type="SMART" id="SM00204">
    <property type="entry name" value="TGFB"/>
    <property type="match status" value="1"/>
</dbReference>
<dbReference type="GO" id="GO:0051241">
    <property type="term" value="P:negative regulation of multicellular organismal process"/>
    <property type="evidence" value="ECO:0007669"/>
    <property type="project" value="UniProtKB-ARBA"/>
</dbReference>
<evidence type="ECO:0000256" key="3">
    <source>
        <dbReference type="ARBA" id="ARBA00006656"/>
    </source>
</evidence>
<dbReference type="Gene3D" id="2.10.90.10">
    <property type="entry name" value="Cystine-knot cytokines"/>
    <property type="match status" value="1"/>
</dbReference>
<dbReference type="PROSITE" id="PS00250">
    <property type="entry name" value="TGF_BETA_1"/>
    <property type="match status" value="1"/>
</dbReference>
<dbReference type="PANTHER" id="PTHR11848:SF117">
    <property type="entry name" value="INHIBIN ALPHA CHAIN"/>
    <property type="match status" value="1"/>
</dbReference>
<organism evidence="16 17">
    <name type="scientific">Microcaecilia unicolor</name>
    <dbReference type="NCBI Taxonomy" id="1415580"/>
    <lineage>
        <taxon>Eukaryota</taxon>
        <taxon>Metazoa</taxon>
        <taxon>Chordata</taxon>
        <taxon>Craniata</taxon>
        <taxon>Vertebrata</taxon>
        <taxon>Euteleostomi</taxon>
        <taxon>Amphibia</taxon>
        <taxon>Gymnophiona</taxon>
        <taxon>Siphonopidae</taxon>
        <taxon>Microcaecilia</taxon>
    </lineage>
</organism>
<dbReference type="GO" id="GO:0005179">
    <property type="term" value="F:hormone activity"/>
    <property type="evidence" value="ECO:0007669"/>
    <property type="project" value="UniProtKB-KW"/>
</dbReference>
<keyword evidence="8 14" id="KW-0732">Signal</keyword>
<dbReference type="GeneID" id="115474709"/>